<evidence type="ECO:0000313" key="3">
    <source>
        <dbReference type="Proteomes" id="UP000465361"/>
    </source>
</evidence>
<dbReference type="EMBL" id="BLKW01000004">
    <property type="protein sequence ID" value="GFG76339.1"/>
    <property type="molecule type" value="Genomic_DNA"/>
</dbReference>
<dbReference type="PROSITE" id="PS00134">
    <property type="entry name" value="TRYPSIN_HIS"/>
    <property type="match status" value="1"/>
</dbReference>
<dbReference type="Pfam" id="PF13365">
    <property type="entry name" value="Trypsin_2"/>
    <property type="match status" value="1"/>
</dbReference>
<dbReference type="Gene3D" id="2.40.10.10">
    <property type="entry name" value="Trypsin-like serine proteases"/>
    <property type="match status" value="2"/>
</dbReference>
<proteinExistence type="predicted"/>
<evidence type="ECO:0008006" key="4">
    <source>
        <dbReference type="Google" id="ProtNLM"/>
    </source>
</evidence>
<dbReference type="SUPFAM" id="SSF50494">
    <property type="entry name" value="Trypsin-like serine proteases"/>
    <property type="match status" value="1"/>
</dbReference>
<dbReference type="InterPro" id="IPR043504">
    <property type="entry name" value="Peptidase_S1_PA_chymotrypsin"/>
</dbReference>
<feature type="signal peptide" evidence="1">
    <location>
        <begin position="1"/>
        <end position="19"/>
    </location>
</feature>
<dbReference type="GO" id="GO:0006508">
    <property type="term" value="P:proteolysis"/>
    <property type="evidence" value="ECO:0007669"/>
    <property type="project" value="InterPro"/>
</dbReference>
<sequence>MRIRAAVVVGVLMALPACGHPVGSAPAPTHGHLVGDPAEVPVAHPVSPDRRVGAVFLGAGDLHTCTGSVVHSGHGDLIMTAAHCLGGNTPTSFVPGFAKTAASPDVWMVHAVYLDPRWVNARDPRADYAVVRVGRADGQPVEARTGSGLSLGHAPPPHSPVSVVGYPAGVGGMPVGCRARTGITESGYPSVACAGLVEGTSGAPWMSGSTVVGVTGGLEGGGCGQNVSYSAPFDEHTAALLARAEAGGPGDVAPVAFASGC</sequence>
<evidence type="ECO:0000256" key="1">
    <source>
        <dbReference type="SAM" id="SignalP"/>
    </source>
</evidence>
<dbReference type="Proteomes" id="UP000465361">
    <property type="component" value="Unassembled WGS sequence"/>
</dbReference>
<evidence type="ECO:0000313" key="2">
    <source>
        <dbReference type="EMBL" id="GFG76339.1"/>
    </source>
</evidence>
<feature type="chain" id="PRO_5038875157" description="Trypsin" evidence="1">
    <location>
        <begin position="20"/>
        <end position="261"/>
    </location>
</feature>
<keyword evidence="3" id="KW-1185">Reference proteome</keyword>
<dbReference type="GO" id="GO:0004252">
    <property type="term" value="F:serine-type endopeptidase activity"/>
    <property type="evidence" value="ECO:0007669"/>
    <property type="project" value="InterPro"/>
</dbReference>
<dbReference type="AlphaFoldDB" id="A0A7I9Y2N6"/>
<dbReference type="InterPro" id="IPR009003">
    <property type="entry name" value="Peptidase_S1_PA"/>
</dbReference>
<name>A0A7I9Y2N6_9MYCO</name>
<organism evidence="2 3">
    <name type="scientific">Mycobacterium botniense</name>
    <dbReference type="NCBI Taxonomy" id="84962"/>
    <lineage>
        <taxon>Bacteria</taxon>
        <taxon>Bacillati</taxon>
        <taxon>Actinomycetota</taxon>
        <taxon>Actinomycetes</taxon>
        <taxon>Mycobacteriales</taxon>
        <taxon>Mycobacteriaceae</taxon>
        <taxon>Mycobacterium</taxon>
    </lineage>
</organism>
<keyword evidence="1" id="KW-0732">Signal</keyword>
<dbReference type="InterPro" id="IPR018114">
    <property type="entry name" value="TRYPSIN_HIS"/>
</dbReference>
<comment type="caution">
    <text evidence="2">The sequence shown here is derived from an EMBL/GenBank/DDBJ whole genome shotgun (WGS) entry which is preliminary data.</text>
</comment>
<protein>
    <recommendedName>
        <fullName evidence="4">Trypsin</fullName>
    </recommendedName>
</protein>
<reference evidence="2 3" key="1">
    <citation type="journal article" date="2019" name="Emerg. Microbes Infect.">
        <title>Comprehensive subspecies identification of 175 nontuberculous mycobacteria species based on 7547 genomic profiles.</title>
        <authorList>
            <person name="Matsumoto Y."/>
            <person name="Kinjo T."/>
            <person name="Motooka D."/>
            <person name="Nabeya D."/>
            <person name="Jung N."/>
            <person name="Uechi K."/>
            <person name="Horii T."/>
            <person name="Iida T."/>
            <person name="Fujita J."/>
            <person name="Nakamura S."/>
        </authorList>
    </citation>
    <scope>NUCLEOTIDE SEQUENCE [LARGE SCALE GENOMIC DNA]</scope>
    <source>
        <strain evidence="2 3">JCM 17322</strain>
    </source>
</reference>
<accession>A0A7I9Y2N6</accession>
<gene>
    <name evidence="2" type="ORF">MBOT_37040</name>
</gene>